<dbReference type="Proteomes" id="UP000198984">
    <property type="component" value="Unassembled WGS sequence"/>
</dbReference>
<protein>
    <recommendedName>
        <fullName evidence="4">SMP-30/Gluconolaconase/LRE-like region-containing protein</fullName>
    </recommendedName>
</protein>
<dbReference type="RefSeq" id="WP_143081106.1">
    <property type="nucleotide sequence ID" value="NZ_FOBB01000006.1"/>
</dbReference>
<evidence type="ECO:0000313" key="2">
    <source>
        <dbReference type="EMBL" id="SEM80910.1"/>
    </source>
</evidence>
<name>A0A1H8BD99_9BACT</name>
<keyword evidence="1" id="KW-0732">Signal</keyword>
<dbReference type="Gene3D" id="2.130.10.10">
    <property type="entry name" value="YVTN repeat-like/Quinoprotein amine dehydrogenase"/>
    <property type="match status" value="1"/>
</dbReference>
<dbReference type="OrthoDB" id="7675395at2"/>
<evidence type="ECO:0000313" key="3">
    <source>
        <dbReference type="Proteomes" id="UP000198984"/>
    </source>
</evidence>
<dbReference type="EMBL" id="FOBB01000006">
    <property type="protein sequence ID" value="SEM80910.1"/>
    <property type="molecule type" value="Genomic_DNA"/>
</dbReference>
<evidence type="ECO:0000256" key="1">
    <source>
        <dbReference type="SAM" id="SignalP"/>
    </source>
</evidence>
<dbReference type="STRING" id="573321.SAMN04488505_106208"/>
<organism evidence="2 3">
    <name type="scientific">Chitinophaga rupis</name>
    <dbReference type="NCBI Taxonomy" id="573321"/>
    <lineage>
        <taxon>Bacteria</taxon>
        <taxon>Pseudomonadati</taxon>
        <taxon>Bacteroidota</taxon>
        <taxon>Chitinophagia</taxon>
        <taxon>Chitinophagales</taxon>
        <taxon>Chitinophagaceae</taxon>
        <taxon>Chitinophaga</taxon>
    </lineage>
</organism>
<reference evidence="2 3" key="1">
    <citation type="submission" date="2016-10" db="EMBL/GenBank/DDBJ databases">
        <authorList>
            <person name="de Groot N.N."/>
        </authorList>
    </citation>
    <scope>NUCLEOTIDE SEQUENCE [LARGE SCALE GENOMIC DNA]</scope>
    <source>
        <strain evidence="2 3">DSM 21039</strain>
    </source>
</reference>
<accession>A0A1H8BD99</accession>
<gene>
    <name evidence="2" type="ORF">SAMN04488505_106208</name>
</gene>
<dbReference type="AlphaFoldDB" id="A0A1H8BD99"/>
<sequence>MKTAFALLACTVLAFHALAQDETGLAHPESLHADGHFLYATNIGKAMEPTAKDGDGFISKLSLDGKMITPSITTEKLNAPKGTAIIKGVLYVADLDRIVGINLATGKKTAEISLASTHTAFANDLTVKDDHTLFASLTDVGKIVEVDLKTGKLTEIADLKGANGICYDKAGKRLYTCNFLFDNIQGGEIGVISWQQGKPLYEKIGDLQGGFDGLEMIDEHTLLVSDWGALDHPAGFLEKIDLRSKTATKLDWPVIAGPADFYLDVKNKRVYVPVLLESKVLVHTL</sequence>
<feature type="signal peptide" evidence="1">
    <location>
        <begin position="1"/>
        <end position="19"/>
    </location>
</feature>
<keyword evidence="3" id="KW-1185">Reference proteome</keyword>
<feature type="chain" id="PRO_5011754856" description="SMP-30/Gluconolaconase/LRE-like region-containing protein" evidence="1">
    <location>
        <begin position="20"/>
        <end position="285"/>
    </location>
</feature>
<dbReference type="InterPro" id="IPR015943">
    <property type="entry name" value="WD40/YVTN_repeat-like_dom_sf"/>
</dbReference>
<proteinExistence type="predicted"/>
<dbReference type="SUPFAM" id="SSF63829">
    <property type="entry name" value="Calcium-dependent phosphotriesterase"/>
    <property type="match status" value="1"/>
</dbReference>
<evidence type="ECO:0008006" key="4">
    <source>
        <dbReference type="Google" id="ProtNLM"/>
    </source>
</evidence>